<keyword evidence="1" id="KW-0732">Signal</keyword>
<gene>
    <name evidence="2" type="ORF">SAMN05421796_109101</name>
</gene>
<accession>A0A1N7NV06</accession>
<dbReference type="RefSeq" id="WP_123891559.1">
    <property type="nucleotide sequence ID" value="NZ_FTOJ01000009.1"/>
</dbReference>
<dbReference type="Proteomes" id="UP000186246">
    <property type="component" value="Unassembled WGS sequence"/>
</dbReference>
<feature type="signal peptide" evidence="1">
    <location>
        <begin position="1"/>
        <end position="24"/>
    </location>
</feature>
<dbReference type="AlphaFoldDB" id="A0A1N7NV06"/>
<dbReference type="STRING" id="551459.SAMN05421796_109101"/>
<protein>
    <recommendedName>
        <fullName evidence="4">Concanavalin A-like lectin/glucanases superfamily protein</fullName>
    </recommendedName>
</protein>
<reference evidence="3" key="1">
    <citation type="submission" date="2017-01" db="EMBL/GenBank/DDBJ databases">
        <authorList>
            <person name="Varghese N."/>
            <person name="Submissions S."/>
        </authorList>
    </citation>
    <scope>NUCLEOTIDE SEQUENCE [LARGE SCALE GENOMIC DNA]</scope>
    <source>
        <strain evidence="3">DSM 21068</strain>
    </source>
</reference>
<evidence type="ECO:0008006" key="4">
    <source>
        <dbReference type="Google" id="ProtNLM"/>
    </source>
</evidence>
<evidence type="ECO:0000313" key="2">
    <source>
        <dbReference type="EMBL" id="SIT02225.1"/>
    </source>
</evidence>
<evidence type="ECO:0000256" key="1">
    <source>
        <dbReference type="SAM" id="SignalP"/>
    </source>
</evidence>
<dbReference type="EMBL" id="FTOJ01000009">
    <property type="protein sequence ID" value="SIT02225.1"/>
    <property type="molecule type" value="Genomic_DNA"/>
</dbReference>
<proteinExistence type="predicted"/>
<feature type="chain" id="PRO_5013043318" description="Concanavalin A-like lectin/glucanases superfamily protein" evidence="1">
    <location>
        <begin position="25"/>
        <end position="277"/>
    </location>
</feature>
<organism evidence="2 3">
    <name type="scientific">Chryseobacterium piscicola</name>
    <dbReference type="NCBI Taxonomy" id="551459"/>
    <lineage>
        <taxon>Bacteria</taxon>
        <taxon>Pseudomonadati</taxon>
        <taxon>Bacteroidota</taxon>
        <taxon>Flavobacteriia</taxon>
        <taxon>Flavobacteriales</taxon>
        <taxon>Weeksellaceae</taxon>
        <taxon>Chryseobacterium group</taxon>
        <taxon>Chryseobacterium</taxon>
    </lineage>
</organism>
<sequence>MKNIFKIIALFFLPNFLFSQVVMTDRTEPILDGTAILKLDSDQKGVLLPRISLSSNVDIATVESPQNGSIVFNTNSTTTLPETVAYFDNSKWNALLTKDQILPKLDLVNTSSVSSAGNISVTGFIAGAITLGSGTTNWTSLGITDTKTFTRTNNSFAFTLEGMAQLDRASDSYFQYAVGVFVDDKLVVVRKYHKQKEDFTCSWHKFVLNGVVNNLTVGSHTIKVMARNIASSSGSSTQKIIYGGVAQSSNTGNPSCDNMSDFLSKISLNTTVVESIN</sequence>
<dbReference type="OrthoDB" id="1272408at2"/>
<name>A0A1N7NV06_9FLAO</name>
<evidence type="ECO:0000313" key="3">
    <source>
        <dbReference type="Proteomes" id="UP000186246"/>
    </source>
</evidence>